<dbReference type="EMBL" id="JAHHHN010000009">
    <property type="protein sequence ID" value="MBW4562802.1"/>
    <property type="molecule type" value="Genomic_DNA"/>
</dbReference>
<accession>A0A951UGR8</accession>
<proteinExistence type="predicted"/>
<organism evidence="1 2">
    <name type="scientific">Mojavia pulchra JT2-VF2</name>
    <dbReference type="NCBI Taxonomy" id="287848"/>
    <lineage>
        <taxon>Bacteria</taxon>
        <taxon>Bacillati</taxon>
        <taxon>Cyanobacteriota</taxon>
        <taxon>Cyanophyceae</taxon>
        <taxon>Nostocales</taxon>
        <taxon>Nostocaceae</taxon>
    </lineage>
</organism>
<evidence type="ECO:0000313" key="1">
    <source>
        <dbReference type="EMBL" id="MBW4562802.1"/>
    </source>
</evidence>
<comment type="caution">
    <text evidence="1">The sequence shown here is derived from an EMBL/GenBank/DDBJ whole genome shotgun (WGS) entry which is preliminary data.</text>
</comment>
<dbReference type="Proteomes" id="UP000715781">
    <property type="component" value="Unassembled WGS sequence"/>
</dbReference>
<name>A0A951UGR8_9NOST</name>
<protein>
    <submittedName>
        <fullName evidence="1">Uncharacterized protein</fullName>
    </submittedName>
</protein>
<reference evidence="1" key="1">
    <citation type="submission" date="2021-05" db="EMBL/GenBank/DDBJ databases">
        <authorList>
            <person name="Pietrasiak N."/>
            <person name="Ward R."/>
            <person name="Stajich J.E."/>
            <person name="Kurbessoian T."/>
        </authorList>
    </citation>
    <scope>NUCLEOTIDE SEQUENCE</scope>
    <source>
        <strain evidence="1">JT2-VF2</strain>
    </source>
</reference>
<dbReference type="AlphaFoldDB" id="A0A951UGR8"/>
<gene>
    <name evidence="1" type="ORF">KME32_16960</name>
</gene>
<evidence type="ECO:0000313" key="2">
    <source>
        <dbReference type="Proteomes" id="UP000715781"/>
    </source>
</evidence>
<sequence length="69" mass="7861">MRSRQKAMSETSPTGKSYGYAARTPVPLCRGTRPPDWLTALRLRIYCLIELEFFAKAVNKALKFLTPQN</sequence>
<reference evidence="1" key="2">
    <citation type="journal article" date="2022" name="Microbiol. Resour. Announc.">
        <title>Metagenome Sequencing to Explore Phylogenomics of Terrestrial Cyanobacteria.</title>
        <authorList>
            <person name="Ward R.D."/>
            <person name="Stajich J.E."/>
            <person name="Johansen J.R."/>
            <person name="Huntemann M."/>
            <person name="Clum A."/>
            <person name="Foster B."/>
            <person name="Foster B."/>
            <person name="Roux S."/>
            <person name="Palaniappan K."/>
            <person name="Varghese N."/>
            <person name="Mukherjee S."/>
            <person name="Reddy T.B.K."/>
            <person name="Daum C."/>
            <person name="Copeland A."/>
            <person name="Chen I.A."/>
            <person name="Ivanova N.N."/>
            <person name="Kyrpides N.C."/>
            <person name="Shapiro N."/>
            <person name="Eloe-Fadrosh E.A."/>
            <person name="Pietrasiak N."/>
        </authorList>
    </citation>
    <scope>NUCLEOTIDE SEQUENCE</scope>
    <source>
        <strain evidence="1">JT2-VF2</strain>
    </source>
</reference>